<dbReference type="OrthoDB" id="4065500at2"/>
<dbReference type="AlphaFoldDB" id="A0A1V4DCL2"/>
<keyword evidence="2" id="KW-1185">Reference proteome</keyword>
<organism evidence="1 2">
    <name type="scientific">Streptomyces antioxidans</name>
    <dbReference type="NCBI Taxonomy" id="1507734"/>
    <lineage>
        <taxon>Bacteria</taxon>
        <taxon>Bacillati</taxon>
        <taxon>Actinomycetota</taxon>
        <taxon>Actinomycetes</taxon>
        <taxon>Kitasatosporales</taxon>
        <taxon>Streptomycetaceae</taxon>
        <taxon>Streptomyces</taxon>
    </lineage>
</organism>
<accession>A0A1V4DCL2</accession>
<protein>
    <submittedName>
        <fullName evidence="1">Uncharacterized protein</fullName>
    </submittedName>
</protein>
<gene>
    <name evidence="1" type="ORF">VT50_0201985</name>
</gene>
<evidence type="ECO:0000313" key="2">
    <source>
        <dbReference type="Proteomes" id="UP000033615"/>
    </source>
</evidence>
<evidence type="ECO:0000313" key="1">
    <source>
        <dbReference type="EMBL" id="OPF84266.1"/>
    </source>
</evidence>
<comment type="caution">
    <text evidence="1">The sequence shown here is derived from an EMBL/GenBank/DDBJ whole genome shotgun (WGS) entry which is preliminary data.</text>
</comment>
<dbReference type="Proteomes" id="UP000033615">
    <property type="component" value="Unassembled WGS sequence"/>
</dbReference>
<sequence>MYSAVTAMCSHSRGSATGRAIPPAHEELLRAFAAWRLTDDPASAAGYDRELLAVWSGLAGRGRDAAGDATSVLHVKRRIHALSAAAATPETGAT</sequence>
<dbReference type="RefSeq" id="WP_046084948.1">
    <property type="nucleotide sequence ID" value="NZ_LAKD02000002.1"/>
</dbReference>
<proteinExistence type="predicted"/>
<dbReference type="EMBL" id="LAKD02000002">
    <property type="protein sequence ID" value="OPF84266.1"/>
    <property type="molecule type" value="Genomic_DNA"/>
</dbReference>
<reference evidence="1" key="1">
    <citation type="submission" date="2016-12" db="EMBL/GenBank/DDBJ databases">
        <title>Genome sequence of Streptomyces antioxidans MUSC 164.</title>
        <authorList>
            <person name="Lee L.-H."/>
            <person name="Ser H.-L."/>
        </authorList>
    </citation>
    <scope>NUCLEOTIDE SEQUENCE [LARGE SCALE GENOMIC DNA]</scope>
    <source>
        <strain evidence="1">MUSC 164</strain>
    </source>
</reference>
<name>A0A1V4DCL2_9ACTN</name>